<evidence type="ECO:0000259" key="1">
    <source>
        <dbReference type="PROSITE" id="PS51782"/>
    </source>
</evidence>
<keyword evidence="3" id="KW-1185">Reference proteome</keyword>
<dbReference type="EMBL" id="CP144914">
    <property type="protein sequence ID" value="WWD78583.1"/>
    <property type="molecule type" value="Genomic_DNA"/>
</dbReference>
<protein>
    <submittedName>
        <fullName evidence="2">LysM peptidoglycan-binding domain-containing protein</fullName>
    </submittedName>
</protein>
<accession>A0AAJ8LP50</accession>
<sequence length="100" mass="11669">MMNIKRYMDGSVFFFIAALLIVGWTYIDYEQSSTHYPKEERVVTEGETLWSIAKHVSEDLDLQLEETIYWMREENELQGVTIHPGQRIDVPAEWNGVASD</sequence>
<dbReference type="Proteomes" id="UP000321816">
    <property type="component" value="Chromosome"/>
</dbReference>
<dbReference type="AlphaFoldDB" id="A0AAJ8LP50"/>
<dbReference type="InterPro" id="IPR018392">
    <property type="entry name" value="LysM"/>
</dbReference>
<dbReference type="PROSITE" id="PS51782">
    <property type="entry name" value="LYSM"/>
    <property type="match status" value="1"/>
</dbReference>
<name>A0AAJ8LP50_9BACI</name>
<organism evidence="2 3">
    <name type="scientific">Alkalicoccus halolimnae</name>
    <dbReference type="NCBI Taxonomy" id="1667239"/>
    <lineage>
        <taxon>Bacteria</taxon>
        <taxon>Bacillati</taxon>
        <taxon>Bacillota</taxon>
        <taxon>Bacilli</taxon>
        <taxon>Bacillales</taxon>
        <taxon>Bacillaceae</taxon>
        <taxon>Alkalicoccus</taxon>
    </lineage>
</organism>
<dbReference type="InterPro" id="IPR036779">
    <property type="entry name" value="LysM_dom_sf"/>
</dbReference>
<dbReference type="Pfam" id="PF01476">
    <property type="entry name" value="LysM"/>
    <property type="match status" value="1"/>
</dbReference>
<evidence type="ECO:0000313" key="2">
    <source>
        <dbReference type="EMBL" id="WWD78583.1"/>
    </source>
</evidence>
<evidence type="ECO:0000313" key="3">
    <source>
        <dbReference type="Proteomes" id="UP000321816"/>
    </source>
</evidence>
<proteinExistence type="predicted"/>
<dbReference type="KEGG" id="ahal:FTX54_009045"/>
<feature type="domain" description="LysM" evidence="1">
    <location>
        <begin position="39"/>
        <end position="90"/>
    </location>
</feature>
<reference evidence="2 3" key="1">
    <citation type="submission" date="2024-01" db="EMBL/GenBank/DDBJ databases">
        <title>Complete Genome Sequence of Alkalicoccus halolimnae BZ-SZ-XJ29T, a Moderately Halophilic Bacterium Isolated from a Salt Lake.</title>
        <authorList>
            <person name="Zhao B."/>
        </authorList>
    </citation>
    <scope>NUCLEOTIDE SEQUENCE [LARGE SCALE GENOMIC DNA]</scope>
    <source>
        <strain evidence="2 3">BZ-SZ-XJ29</strain>
    </source>
</reference>
<dbReference type="RefSeq" id="WP_187254427.1">
    <property type="nucleotide sequence ID" value="NZ_CP144914.1"/>
</dbReference>
<dbReference type="Gene3D" id="3.10.350.10">
    <property type="entry name" value="LysM domain"/>
    <property type="match status" value="1"/>
</dbReference>
<gene>
    <name evidence="2" type="ORF">FTX54_009045</name>
</gene>